<feature type="compositionally biased region" description="Polar residues" evidence="1">
    <location>
        <begin position="19"/>
        <end position="31"/>
    </location>
</feature>
<dbReference type="EMBL" id="JALLAZ020001425">
    <property type="protein sequence ID" value="KAL3775204.1"/>
    <property type="molecule type" value="Genomic_DNA"/>
</dbReference>
<reference evidence="2 3" key="1">
    <citation type="submission" date="2024-10" db="EMBL/GenBank/DDBJ databases">
        <title>Updated reference genomes for cyclostephanoid diatoms.</title>
        <authorList>
            <person name="Roberts W.R."/>
            <person name="Alverson A.J."/>
        </authorList>
    </citation>
    <scope>NUCLEOTIDE SEQUENCE [LARGE SCALE GENOMIC DNA]</scope>
    <source>
        <strain evidence="2 3">AJA276-08</strain>
    </source>
</reference>
<keyword evidence="3" id="KW-1185">Reference proteome</keyword>
<feature type="region of interest" description="Disordered" evidence="1">
    <location>
        <begin position="18"/>
        <end position="74"/>
    </location>
</feature>
<dbReference type="AlphaFoldDB" id="A0ABD3NH19"/>
<comment type="caution">
    <text evidence="2">The sequence shown here is derived from an EMBL/GenBank/DDBJ whole genome shotgun (WGS) entry which is preliminary data.</text>
</comment>
<dbReference type="Proteomes" id="UP001530315">
    <property type="component" value="Unassembled WGS sequence"/>
</dbReference>
<gene>
    <name evidence="2" type="ORF">ACHAW5_002765</name>
</gene>
<organism evidence="2 3">
    <name type="scientific">Stephanodiscus triporus</name>
    <dbReference type="NCBI Taxonomy" id="2934178"/>
    <lineage>
        <taxon>Eukaryota</taxon>
        <taxon>Sar</taxon>
        <taxon>Stramenopiles</taxon>
        <taxon>Ochrophyta</taxon>
        <taxon>Bacillariophyta</taxon>
        <taxon>Coscinodiscophyceae</taxon>
        <taxon>Thalassiosirophycidae</taxon>
        <taxon>Stephanodiscales</taxon>
        <taxon>Stephanodiscaceae</taxon>
        <taxon>Stephanodiscus</taxon>
    </lineage>
</organism>
<evidence type="ECO:0000256" key="1">
    <source>
        <dbReference type="SAM" id="MobiDB-lite"/>
    </source>
</evidence>
<evidence type="ECO:0000313" key="3">
    <source>
        <dbReference type="Proteomes" id="UP001530315"/>
    </source>
</evidence>
<proteinExistence type="predicted"/>
<sequence>MDHDGLINHHSYSHPFDNMTLSIGNTSYTPKRNNKTLHRRASDPHRRVTVDISSLSRPRQPRQPRRRSMPEKKAVQFSSISEVCLVSHGGCASASWYSGVDHQRFKRERISDVLSFRLQSRKMTPEGATSAGACDPGPADDPCCPVGLEQLLSKGSSHEAHSRRRIVIQTVLLEQQRQRVFGCRDPDKIAFLYEKVTTDSFMGAQRRGKFQEMAKFV</sequence>
<name>A0ABD3NH19_9STRA</name>
<evidence type="ECO:0000313" key="2">
    <source>
        <dbReference type="EMBL" id="KAL3775204.1"/>
    </source>
</evidence>
<accession>A0ABD3NH19</accession>
<feature type="compositionally biased region" description="Basic and acidic residues" evidence="1">
    <location>
        <begin position="40"/>
        <end position="49"/>
    </location>
</feature>
<protein>
    <submittedName>
        <fullName evidence="2">Uncharacterized protein</fullName>
    </submittedName>
</protein>